<dbReference type="InterPro" id="IPR023997">
    <property type="entry name" value="TonB-dep_OMP_SusC/RagA_CS"/>
</dbReference>
<organism evidence="9 10">
    <name type="scientific">Parapedobacter composti</name>
    <dbReference type="NCBI Taxonomy" id="623281"/>
    <lineage>
        <taxon>Bacteria</taxon>
        <taxon>Pseudomonadati</taxon>
        <taxon>Bacteroidota</taxon>
        <taxon>Sphingobacteriia</taxon>
        <taxon>Sphingobacteriales</taxon>
        <taxon>Sphingobacteriaceae</taxon>
        <taxon>Parapedobacter</taxon>
    </lineage>
</organism>
<dbReference type="Pfam" id="PF07715">
    <property type="entry name" value="Plug"/>
    <property type="match status" value="1"/>
</dbReference>
<dbReference type="SUPFAM" id="SSF49464">
    <property type="entry name" value="Carboxypeptidase regulatory domain-like"/>
    <property type="match status" value="1"/>
</dbReference>
<keyword evidence="6 7" id="KW-0998">Cell outer membrane</keyword>
<sequence>MKQNLRLRDSHCLKRTEPTHHIHQQSASDKRNSYTGNSRTCFAFVRTFFCLSPDISREFIGAYAGCMREKVTYAPHTARVRHARWQNTGRRKAGTGVSGLRIVASVPCSCPPIFIPHSGHIPVISGYISAKRPKNGTLPKGARQTYGRKARLEGQGKEYISERNETGDCTVSASELGTNSVLTRSTLLLVCANQGNPETKARPKEDQKELRRNIEESCVCTHAKVPARSGPGPALGLMVSILLMTICFHARAQQRNDVPEALGKGLSVSGKVISAVNGSIIRGATITNKRTGIHAVTDGLGEYRISAKPDDVLRYSYMGYISVEERIDGRERITVALDSAEHMLEEVEVVSTGYQTLPKERATGSFVFVDSALLNRAVSTDIISRLKGVVPSLMFDERAGGDPKLSIRGRSTIFANADPLIVVDNFPYEGDIRNINPNDVESVSILRDAAAASIWGVRAGNGVIVITTKKGKAGQPLQVSFNGNVTVGEKPDLWYEPRISTSDFIDVERFLFDNGYFNTSLNNAVNPPALSPVVELLAAARDGELTDGEAQRQIDALRNIDYRNELSRYFYRRSVRQQYALDLSGGGDRTAYRYSASLDRNQAHTKGESFGRIVLAANQRFMLFANTTLNGGLYYTRSSTARNLALSQFHMGSRDSYPYVSFADDAGNYLPMARNYRLPFVERAGEMGLLDWHYRPLQELESQDNTQRLIGVRSTAGIEQRLFDGFRFKADYQYETQATADRLLQSAETYYTRDLINRFSTVENGRVTGNNIPVGGILSMAQRTLASHNFRAVADYDGSWQGHQLAVIGGFEVRDNRIDGNSYGYYGYDGSTGTSSPVNYDTLYRQYPSGTATSILRNEGHTGIVDRYRSWFANAAYTVSGRYTWSASGRMDQSNLFGVRANQRSVPLWSAGFLWQLHNEPFFGAEWVDRLRLRLTYGYNGNMDQQTTAFATARFLSANINGQRYASLQSPPNPNLRWEKTAMWNASAEFGLFADRISGSVEYYERKGDGLIGYAPLEPTRGITRFRGNVANMESRGLDVLLEAKNVNGSGTAWHTSFNGSFVSDRVTQYGSPTTASNYLFVDASLTGSSAELSPTVGRPLFGVYSYPWAGLDPETGDPRGYLNGRVSGEYNQIISAADSYDSLVYHGRATPSFFGSLMNTFTYRRVSLSVNLTYKLGYSFRRASLNYSTLFAAYNGHADFARRWQQPGDEQHTDVPAMRYPLIGSRETFYSRSSILVERGDHIRLQDVRVSYALPAPVADRLGLQRMEFYAYAANLAILWRANDAGLDPDYGTVRLAGSRGLVLPAPPTYALGINVNLN</sequence>
<dbReference type="Proteomes" id="UP000199577">
    <property type="component" value="Unassembled WGS sequence"/>
</dbReference>
<dbReference type="NCBIfam" id="TIGR04056">
    <property type="entry name" value="OMP_RagA_SusC"/>
    <property type="match status" value="1"/>
</dbReference>
<gene>
    <name evidence="9" type="ORF">SAMN05421747_12710</name>
</gene>
<dbReference type="InterPro" id="IPR008969">
    <property type="entry name" value="CarboxyPept-like_regulatory"/>
</dbReference>
<dbReference type="NCBIfam" id="TIGR04057">
    <property type="entry name" value="SusC_RagA_signa"/>
    <property type="match status" value="1"/>
</dbReference>
<keyword evidence="2 7" id="KW-0813">Transport</keyword>
<evidence type="ECO:0000313" key="9">
    <source>
        <dbReference type="EMBL" id="SFC79085.1"/>
    </source>
</evidence>
<dbReference type="SUPFAM" id="SSF56935">
    <property type="entry name" value="Porins"/>
    <property type="match status" value="1"/>
</dbReference>
<evidence type="ECO:0000256" key="2">
    <source>
        <dbReference type="ARBA" id="ARBA00022448"/>
    </source>
</evidence>
<keyword evidence="10" id="KW-1185">Reference proteome</keyword>
<evidence type="ECO:0000313" key="10">
    <source>
        <dbReference type="Proteomes" id="UP000199577"/>
    </source>
</evidence>
<reference evidence="9 10" key="1">
    <citation type="submission" date="2016-10" db="EMBL/GenBank/DDBJ databases">
        <authorList>
            <person name="de Groot N.N."/>
        </authorList>
    </citation>
    <scope>NUCLEOTIDE SEQUENCE [LARGE SCALE GENOMIC DNA]</scope>
    <source>
        <strain evidence="9 10">DSM 22900</strain>
    </source>
</reference>
<dbReference type="EMBL" id="FOLL01000027">
    <property type="protein sequence ID" value="SFC79085.1"/>
    <property type="molecule type" value="Genomic_DNA"/>
</dbReference>
<dbReference type="InterPro" id="IPR023996">
    <property type="entry name" value="TonB-dep_OMP_SusC/RagA"/>
</dbReference>
<protein>
    <submittedName>
        <fullName evidence="9">TonB-linked outer membrane protein, SusC/RagA family</fullName>
    </submittedName>
</protein>
<evidence type="ECO:0000256" key="5">
    <source>
        <dbReference type="ARBA" id="ARBA00023136"/>
    </source>
</evidence>
<name>A0A1I1M1J4_9SPHI</name>
<dbReference type="PROSITE" id="PS52016">
    <property type="entry name" value="TONB_DEPENDENT_REC_3"/>
    <property type="match status" value="1"/>
</dbReference>
<evidence type="ECO:0000256" key="1">
    <source>
        <dbReference type="ARBA" id="ARBA00004571"/>
    </source>
</evidence>
<comment type="subcellular location">
    <subcellularLocation>
        <location evidence="1 7">Cell outer membrane</location>
        <topology evidence="1 7">Multi-pass membrane protein</topology>
    </subcellularLocation>
</comment>
<dbReference type="Pfam" id="PF13715">
    <property type="entry name" value="CarbopepD_reg_2"/>
    <property type="match status" value="1"/>
</dbReference>
<dbReference type="Gene3D" id="2.170.130.10">
    <property type="entry name" value="TonB-dependent receptor, plug domain"/>
    <property type="match status" value="1"/>
</dbReference>
<evidence type="ECO:0000256" key="3">
    <source>
        <dbReference type="ARBA" id="ARBA00022452"/>
    </source>
</evidence>
<dbReference type="OrthoDB" id="9768177at2"/>
<evidence type="ECO:0000259" key="8">
    <source>
        <dbReference type="Pfam" id="PF07715"/>
    </source>
</evidence>
<dbReference type="InterPro" id="IPR039426">
    <property type="entry name" value="TonB-dep_rcpt-like"/>
</dbReference>
<dbReference type="GO" id="GO:0009279">
    <property type="term" value="C:cell outer membrane"/>
    <property type="evidence" value="ECO:0007669"/>
    <property type="project" value="UniProtKB-SubCell"/>
</dbReference>
<evidence type="ECO:0000256" key="7">
    <source>
        <dbReference type="PROSITE-ProRule" id="PRU01360"/>
    </source>
</evidence>
<dbReference type="STRING" id="623281.SAMN05421747_12710"/>
<evidence type="ECO:0000256" key="4">
    <source>
        <dbReference type="ARBA" id="ARBA00022692"/>
    </source>
</evidence>
<dbReference type="Gene3D" id="2.40.170.20">
    <property type="entry name" value="TonB-dependent receptor, beta-barrel domain"/>
    <property type="match status" value="1"/>
</dbReference>
<dbReference type="InterPro" id="IPR036942">
    <property type="entry name" value="Beta-barrel_TonB_sf"/>
</dbReference>
<comment type="similarity">
    <text evidence="7">Belongs to the TonB-dependent receptor family.</text>
</comment>
<evidence type="ECO:0000256" key="6">
    <source>
        <dbReference type="ARBA" id="ARBA00023237"/>
    </source>
</evidence>
<feature type="domain" description="TonB-dependent receptor plug" evidence="8">
    <location>
        <begin position="360"/>
        <end position="463"/>
    </location>
</feature>
<accession>A0A1I1M1J4</accession>
<proteinExistence type="inferred from homology"/>
<keyword evidence="5 7" id="KW-0472">Membrane</keyword>
<keyword evidence="4 7" id="KW-0812">Transmembrane</keyword>
<dbReference type="InterPro" id="IPR012910">
    <property type="entry name" value="Plug_dom"/>
</dbReference>
<dbReference type="InterPro" id="IPR037066">
    <property type="entry name" value="Plug_dom_sf"/>
</dbReference>
<keyword evidence="3 7" id="KW-1134">Transmembrane beta strand</keyword>